<dbReference type="InterPro" id="IPR013785">
    <property type="entry name" value="Aldolase_TIM"/>
</dbReference>
<comment type="pathway">
    <text evidence="1 9">Cofactor biosynthesis; thiamine diphosphate biosynthesis; thiamine phosphate from 4-amino-2-methyl-5-diphosphomethylpyrimidine and 4-methyl-5-(2-phosphoethyl)-thiazole: step 1/1.</text>
</comment>
<evidence type="ECO:0000256" key="1">
    <source>
        <dbReference type="ARBA" id="ARBA00005165"/>
    </source>
</evidence>
<comment type="catalytic activity">
    <reaction evidence="6 9">
        <text>4-methyl-5-(2-phosphooxyethyl)-thiazole + 4-amino-2-methyl-5-(diphosphooxymethyl)pyrimidine + H(+) = thiamine phosphate + diphosphate</text>
        <dbReference type="Rhea" id="RHEA:22328"/>
        <dbReference type="ChEBI" id="CHEBI:15378"/>
        <dbReference type="ChEBI" id="CHEBI:33019"/>
        <dbReference type="ChEBI" id="CHEBI:37575"/>
        <dbReference type="ChEBI" id="CHEBI:57841"/>
        <dbReference type="ChEBI" id="CHEBI:58296"/>
        <dbReference type="EC" id="2.5.1.3"/>
    </reaction>
</comment>
<evidence type="ECO:0000256" key="9">
    <source>
        <dbReference type="HAMAP-Rule" id="MF_00097"/>
    </source>
</evidence>
<keyword evidence="3 9" id="KW-0479">Metal-binding</keyword>
<dbReference type="Proteomes" id="UP000005801">
    <property type="component" value="Unassembled WGS sequence"/>
</dbReference>
<reference evidence="11 12" key="1">
    <citation type="submission" date="2007-06" db="EMBL/GenBank/DDBJ databases">
        <authorList>
            <person name="Shimkets L."/>
            <person name="Ferriera S."/>
            <person name="Johnson J."/>
            <person name="Kravitz S."/>
            <person name="Beeson K."/>
            <person name="Sutton G."/>
            <person name="Rogers Y.-H."/>
            <person name="Friedman R."/>
            <person name="Frazier M."/>
            <person name="Venter J.C."/>
        </authorList>
    </citation>
    <scope>NUCLEOTIDE SEQUENCE [LARGE SCALE GENOMIC DNA]</scope>
    <source>
        <strain evidence="11 12">SIR-1</strain>
    </source>
</reference>
<evidence type="ECO:0000256" key="8">
    <source>
        <dbReference type="ARBA" id="ARBA00047883"/>
    </source>
</evidence>
<keyword evidence="5 9" id="KW-0784">Thiamine biosynthesis</keyword>
<feature type="binding site" evidence="9">
    <location>
        <position position="76"/>
    </location>
    <ligand>
        <name>Mg(2+)</name>
        <dbReference type="ChEBI" id="CHEBI:18420"/>
    </ligand>
</feature>
<feature type="binding site" evidence="9">
    <location>
        <position position="124"/>
    </location>
    <ligand>
        <name>4-amino-2-methyl-5-(diphosphooxymethyl)pyrimidine</name>
        <dbReference type="ChEBI" id="CHEBI:57841"/>
    </ligand>
</feature>
<comment type="caution">
    <text evidence="9">Lacks conserved residue(s) required for the propagation of feature annotation.</text>
</comment>
<comment type="function">
    <text evidence="9">Condenses 4-methyl-5-(beta-hydroxyethyl)thiazole monophosphate (THZ-P) and 2-methyl-4-amino-5-hydroxymethyl pyrimidine pyrophosphate (HMP-PP) to form thiamine monophosphate (TMP).</text>
</comment>
<evidence type="ECO:0000256" key="6">
    <source>
        <dbReference type="ARBA" id="ARBA00047334"/>
    </source>
</evidence>
<keyword evidence="4 9" id="KW-0460">Magnesium</keyword>
<evidence type="ECO:0000259" key="10">
    <source>
        <dbReference type="Pfam" id="PF02581"/>
    </source>
</evidence>
<dbReference type="GO" id="GO:0004789">
    <property type="term" value="F:thiamine-phosphate diphosphorylase activity"/>
    <property type="evidence" value="ECO:0007669"/>
    <property type="project" value="UniProtKB-UniRule"/>
</dbReference>
<keyword evidence="12" id="KW-1185">Reference proteome</keyword>
<evidence type="ECO:0000256" key="3">
    <source>
        <dbReference type="ARBA" id="ARBA00022723"/>
    </source>
</evidence>
<dbReference type="CDD" id="cd00564">
    <property type="entry name" value="TMP_TenI"/>
    <property type="match status" value="1"/>
</dbReference>
<dbReference type="Gene3D" id="3.20.20.70">
    <property type="entry name" value="Aldolase class I"/>
    <property type="match status" value="1"/>
</dbReference>
<dbReference type="STRING" id="391625.PPSIR1_32769"/>
<feature type="binding site" evidence="9">
    <location>
        <position position="186"/>
    </location>
    <ligand>
        <name>2-[(2R,5Z)-2-carboxy-4-methylthiazol-5(2H)-ylidene]ethyl phosphate</name>
        <dbReference type="ChEBI" id="CHEBI:62899"/>
    </ligand>
</feature>
<dbReference type="eggNOG" id="COG0352">
    <property type="taxonomic scope" value="Bacteria"/>
</dbReference>
<dbReference type="InterPro" id="IPR036206">
    <property type="entry name" value="ThiamineP_synth_sf"/>
</dbReference>
<evidence type="ECO:0000256" key="4">
    <source>
        <dbReference type="ARBA" id="ARBA00022842"/>
    </source>
</evidence>
<dbReference type="EC" id="2.5.1.3" evidence="9"/>
<comment type="catalytic activity">
    <reaction evidence="8 9">
        <text>2-[(2R,5Z)-2-carboxy-4-methylthiazol-5(2H)-ylidene]ethyl phosphate + 4-amino-2-methyl-5-(diphosphooxymethyl)pyrimidine + 2 H(+) = thiamine phosphate + CO2 + diphosphate</text>
        <dbReference type="Rhea" id="RHEA:47844"/>
        <dbReference type="ChEBI" id="CHEBI:15378"/>
        <dbReference type="ChEBI" id="CHEBI:16526"/>
        <dbReference type="ChEBI" id="CHEBI:33019"/>
        <dbReference type="ChEBI" id="CHEBI:37575"/>
        <dbReference type="ChEBI" id="CHEBI:57841"/>
        <dbReference type="ChEBI" id="CHEBI:62899"/>
        <dbReference type="EC" id="2.5.1.3"/>
    </reaction>
</comment>
<dbReference type="GO" id="GO:0005737">
    <property type="term" value="C:cytoplasm"/>
    <property type="evidence" value="ECO:0007669"/>
    <property type="project" value="TreeGrafter"/>
</dbReference>
<dbReference type="InterPro" id="IPR034291">
    <property type="entry name" value="TMP_synthase"/>
</dbReference>
<feature type="binding site" evidence="9">
    <location>
        <begin position="43"/>
        <end position="47"/>
    </location>
    <ligand>
        <name>4-amino-2-methyl-5-(diphosphooxymethyl)pyrimidine</name>
        <dbReference type="ChEBI" id="CHEBI:57841"/>
    </ligand>
</feature>
<dbReference type="EMBL" id="ABCS01000147">
    <property type="protein sequence ID" value="EDM74136.1"/>
    <property type="molecule type" value="Genomic_DNA"/>
</dbReference>
<dbReference type="UniPathway" id="UPA00060">
    <property type="reaction ID" value="UER00141"/>
</dbReference>
<evidence type="ECO:0000256" key="7">
    <source>
        <dbReference type="ARBA" id="ARBA00047851"/>
    </source>
</evidence>
<evidence type="ECO:0000256" key="2">
    <source>
        <dbReference type="ARBA" id="ARBA00022679"/>
    </source>
</evidence>
<comment type="caution">
    <text evidence="11">The sequence shown here is derived from an EMBL/GenBank/DDBJ whole genome shotgun (WGS) entry which is preliminary data.</text>
</comment>
<dbReference type="SUPFAM" id="SSF51391">
    <property type="entry name" value="Thiamin phosphate synthase"/>
    <property type="match status" value="1"/>
</dbReference>
<dbReference type="Pfam" id="PF02581">
    <property type="entry name" value="TMP-TENI"/>
    <property type="match status" value="1"/>
</dbReference>
<feature type="binding site" evidence="9">
    <location>
        <position position="155"/>
    </location>
    <ligand>
        <name>4-amino-2-methyl-5-(diphosphooxymethyl)pyrimidine</name>
        <dbReference type="ChEBI" id="CHEBI:57841"/>
    </ligand>
</feature>
<comment type="catalytic activity">
    <reaction evidence="7 9">
        <text>2-(2-carboxy-4-methylthiazol-5-yl)ethyl phosphate + 4-amino-2-methyl-5-(diphosphooxymethyl)pyrimidine + 2 H(+) = thiamine phosphate + CO2 + diphosphate</text>
        <dbReference type="Rhea" id="RHEA:47848"/>
        <dbReference type="ChEBI" id="CHEBI:15378"/>
        <dbReference type="ChEBI" id="CHEBI:16526"/>
        <dbReference type="ChEBI" id="CHEBI:33019"/>
        <dbReference type="ChEBI" id="CHEBI:37575"/>
        <dbReference type="ChEBI" id="CHEBI:57841"/>
        <dbReference type="ChEBI" id="CHEBI:62890"/>
        <dbReference type="EC" id="2.5.1.3"/>
    </reaction>
</comment>
<proteinExistence type="inferred from homology"/>
<dbReference type="HAMAP" id="MF_00097">
    <property type="entry name" value="TMP_synthase"/>
    <property type="match status" value="1"/>
</dbReference>
<dbReference type="AlphaFoldDB" id="A6GJ22"/>
<organism evidence="11 12">
    <name type="scientific">Plesiocystis pacifica SIR-1</name>
    <dbReference type="NCBI Taxonomy" id="391625"/>
    <lineage>
        <taxon>Bacteria</taxon>
        <taxon>Pseudomonadati</taxon>
        <taxon>Myxococcota</taxon>
        <taxon>Polyangia</taxon>
        <taxon>Nannocystales</taxon>
        <taxon>Nannocystaceae</taxon>
        <taxon>Plesiocystis</taxon>
    </lineage>
</organism>
<protein>
    <recommendedName>
        <fullName evidence="9">Thiamine-phosphate synthase</fullName>
        <shortName evidence="9">TP synthase</shortName>
        <shortName evidence="9">TPS</shortName>
        <ecNumber evidence="9">2.5.1.3</ecNumber>
    </recommendedName>
    <alternativeName>
        <fullName evidence="9">Thiamine-phosphate pyrophosphorylase</fullName>
        <shortName evidence="9">TMP pyrophosphorylase</shortName>
        <shortName evidence="9">TMP-PPase</shortName>
    </alternativeName>
</protein>
<feature type="domain" description="Thiamine phosphate synthase/TenI" evidence="10">
    <location>
        <begin position="31"/>
        <end position="209"/>
    </location>
</feature>
<sequence length="230" mass="24264">MTKHPIRPSVSGLYAILDWPFAHALEPDVLAAALLDGGARVLQLRAKHASRDERTALARRIAPVCVAAEVPFVLNDDLELALELLDAGVAVAAVHLGQEDLAAVAEPARALERVRDAGLGLGLSTHSRAQVEALAALPWLPDYIGLGPVFPTRTKAKADPAVGLERLATIRREVAPPQLPIVAIGGIDHERAPLVAQTKVESLAAIGALTADDPDAIRDRTRAMVAAFSP</sequence>
<evidence type="ECO:0000256" key="5">
    <source>
        <dbReference type="ARBA" id="ARBA00022977"/>
    </source>
</evidence>
<dbReference type="GO" id="GO:0000287">
    <property type="term" value="F:magnesium ion binding"/>
    <property type="evidence" value="ECO:0007669"/>
    <property type="project" value="UniProtKB-UniRule"/>
</dbReference>
<feature type="binding site" evidence="9">
    <location>
        <position position="75"/>
    </location>
    <ligand>
        <name>4-amino-2-methyl-5-(diphosphooxymethyl)pyrimidine</name>
        <dbReference type="ChEBI" id="CHEBI:57841"/>
    </ligand>
</feature>
<dbReference type="PANTHER" id="PTHR20857">
    <property type="entry name" value="THIAMINE-PHOSPHATE PYROPHOSPHORYLASE"/>
    <property type="match status" value="1"/>
</dbReference>
<accession>A6GJ22</accession>
<feature type="binding site" evidence="9">
    <location>
        <begin position="152"/>
        <end position="154"/>
    </location>
    <ligand>
        <name>2-[(2R,5Z)-2-carboxy-4-methylthiazol-5(2H)-ylidene]ethyl phosphate</name>
        <dbReference type="ChEBI" id="CHEBI:62899"/>
    </ligand>
</feature>
<evidence type="ECO:0000313" key="12">
    <source>
        <dbReference type="Proteomes" id="UP000005801"/>
    </source>
</evidence>
<feature type="binding site" evidence="9">
    <location>
        <position position="100"/>
    </location>
    <ligand>
        <name>Mg(2+)</name>
        <dbReference type="ChEBI" id="CHEBI:18420"/>
    </ligand>
</feature>
<dbReference type="OrthoDB" id="9810880at2"/>
<dbReference type="PANTHER" id="PTHR20857:SF15">
    <property type="entry name" value="THIAMINE-PHOSPHATE SYNTHASE"/>
    <property type="match status" value="1"/>
</dbReference>
<dbReference type="InterPro" id="IPR022998">
    <property type="entry name" value="ThiamineP_synth_TenI"/>
</dbReference>
<evidence type="ECO:0000313" key="11">
    <source>
        <dbReference type="EMBL" id="EDM74136.1"/>
    </source>
</evidence>
<dbReference type="GO" id="GO:0009228">
    <property type="term" value="P:thiamine biosynthetic process"/>
    <property type="evidence" value="ECO:0007669"/>
    <property type="project" value="UniProtKB-KW"/>
</dbReference>
<gene>
    <name evidence="9" type="primary">thiE</name>
    <name evidence="11" type="ORF">PPSIR1_32769</name>
</gene>
<comment type="cofactor">
    <cofactor evidence="9">
        <name>Mg(2+)</name>
        <dbReference type="ChEBI" id="CHEBI:18420"/>
    </cofactor>
    <text evidence="9">Binds 1 Mg(2+) ion per subunit.</text>
</comment>
<dbReference type="RefSeq" id="WP_006976708.1">
    <property type="nucleotide sequence ID" value="NZ_ABCS01000147.1"/>
</dbReference>
<keyword evidence="2 9" id="KW-0808">Transferase</keyword>
<comment type="similarity">
    <text evidence="9">Belongs to the thiamine-phosphate synthase family.</text>
</comment>
<name>A6GJ22_9BACT</name>
<dbReference type="GO" id="GO:0009229">
    <property type="term" value="P:thiamine diphosphate biosynthetic process"/>
    <property type="evidence" value="ECO:0007669"/>
    <property type="project" value="UniProtKB-UniRule"/>
</dbReference>